<organism evidence="2 3">
    <name type="scientific">Pedobacter xixiisoli</name>
    <dbReference type="NCBI Taxonomy" id="1476464"/>
    <lineage>
        <taxon>Bacteria</taxon>
        <taxon>Pseudomonadati</taxon>
        <taxon>Bacteroidota</taxon>
        <taxon>Sphingobacteriia</taxon>
        <taxon>Sphingobacteriales</taxon>
        <taxon>Sphingobacteriaceae</taxon>
        <taxon>Pedobacter</taxon>
    </lineage>
</organism>
<dbReference type="AlphaFoldDB" id="A0A285ZWD2"/>
<reference evidence="3" key="1">
    <citation type="submission" date="2017-09" db="EMBL/GenBank/DDBJ databases">
        <authorList>
            <person name="Varghese N."/>
            <person name="Submissions S."/>
        </authorList>
    </citation>
    <scope>NUCLEOTIDE SEQUENCE [LARGE SCALE GENOMIC DNA]</scope>
    <source>
        <strain evidence="3">CGMCC 1.12803</strain>
    </source>
</reference>
<dbReference type="Pfam" id="PF14328">
    <property type="entry name" value="DUF4385"/>
    <property type="match status" value="1"/>
</dbReference>
<evidence type="ECO:0000256" key="1">
    <source>
        <dbReference type="SAM" id="MobiDB-lite"/>
    </source>
</evidence>
<feature type="region of interest" description="Disordered" evidence="1">
    <location>
        <begin position="140"/>
        <end position="169"/>
    </location>
</feature>
<proteinExistence type="predicted"/>
<gene>
    <name evidence="2" type="ORF">SAMN06297358_1323</name>
</gene>
<name>A0A285ZWD2_9SPHI</name>
<protein>
    <recommendedName>
        <fullName evidence="4">DUF4385 domain-containing protein</fullName>
    </recommendedName>
</protein>
<evidence type="ECO:0000313" key="3">
    <source>
        <dbReference type="Proteomes" id="UP000219281"/>
    </source>
</evidence>
<keyword evidence="3" id="KW-1185">Reference proteome</keyword>
<dbReference type="EMBL" id="OCMT01000002">
    <property type="protein sequence ID" value="SOD13948.1"/>
    <property type="molecule type" value="Genomic_DNA"/>
</dbReference>
<evidence type="ECO:0008006" key="4">
    <source>
        <dbReference type="Google" id="ProtNLM"/>
    </source>
</evidence>
<evidence type="ECO:0000313" key="2">
    <source>
        <dbReference type="EMBL" id="SOD13948.1"/>
    </source>
</evidence>
<dbReference type="InterPro" id="IPR025494">
    <property type="entry name" value="DUF4385"/>
</dbReference>
<sequence length="169" mass="19552">MLNKKFCGVVWSGWNIGSEGLCTATEHNSFPNCSKPMRSTRKPSYLNFDLESYPWKAGVDYKKHPEQYRVGKVEQGVLICEPYKSKIGRYWRFRTEVIARESSERIFGMFKSYIRQNDFVGADMSRKYLQMGYTVPGDMPTKGGKKFDREAGYSPLERGTGEEEKQLNK</sequence>
<feature type="compositionally biased region" description="Basic and acidic residues" evidence="1">
    <location>
        <begin position="159"/>
        <end position="169"/>
    </location>
</feature>
<accession>A0A285ZWD2</accession>
<dbReference type="Proteomes" id="UP000219281">
    <property type="component" value="Unassembled WGS sequence"/>
</dbReference>